<name>L1J5J3_GUITC</name>
<dbReference type="HOGENOM" id="CLU_2241767_0_0_1"/>
<dbReference type="Proteomes" id="UP000011087">
    <property type="component" value="Unassembled WGS sequence"/>
</dbReference>
<dbReference type="GeneID" id="17299933"/>
<accession>L1J5J3</accession>
<evidence type="ECO:0000313" key="3">
    <source>
        <dbReference type="Proteomes" id="UP000011087"/>
    </source>
</evidence>
<dbReference type="RefSeq" id="XP_005830325.1">
    <property type="nucleotide sequence ID" value="XM_005830268.1"/>
</dbReference>
<proteinExistence type="predicted"/>
<organism evidence="1">
    <name type="scientific">Guillardia theta (strain CCMP2712)</name>
    <name type="common">Cryptophyte</name>
    <dbReference type="NCBI Taxonomy" id="905079"/>
    <lineage>
        <taxon>Eukaryota</taxon>
        <taxon>Cryptophyceae</taxon>
        <taxon>Pyrenomonadales</taxon>
        <taxon>Geminigeraceae</taxon>
        <taxon>Guillardia</taxon>
    </lineage>
</organism>
<dbReference type="EnsemblProtists" id="EKX43345">
    <property type="protein sequence ID" value="EKX43345"/>
    <property type="gene ID" value="GUITHDRAFT_110762"/>
</dbReference>
<reference evidence="2" key="3">
    <citation type="submission" date="2016-03" db="UniProtKB">
        <authorList>
            <consortium name="EnsemblProtists"/>
        </authorList>
    </citation>
    <scope>IDENTIFICATION</scope>
</reference>
<dbReference type="PaxDb" id="55529-EKX43345"/>
<dbReference type="AlphaFoldDB" id="L1J5J3"/>
<gene>
    <name evidence="1" type="ORF">GUITHDRAFT_110762</name>
</gene>
<reference evidence="1 3" key="1">
    <citation type="journal article" date="2012" name="Nature">
        <title>Algal genomes reveal evolutionary mosaicism and the fate of nucleomorphs.</title>
        <authorList>
            <consortium name="DOE Joint Genome Institute"/>
            <person name="Curtis B.A."/>
            <person name="Tanifuji G."/>
            <person name="Burki F."/>
            <person name="Gruber A."/>
            <person name="Irimia M."/>
            <person name="Maruyama S."/>
            <person name="Arias M.C."/>
            <person name="Ball S.G."/>
            <person name="Gile G.H."/>
            <person name="Hirakawa Y."/>
            <person name="Hopkins J.F."/>
            <person name="Kuo A."/>
            <person name="Rensing S.A."/>
            <person name="Schmutz J."/>
            <person name="Symeonidi A."/>
            <person name="Elias M."/>
            <person name="Eveleigh R.J."/>
            <person name="Herman E.K."/>
            <person name="Klute M.J."/>
            <person name="Nakayama T."/>
            <person name="Obornik M."/>
            <person name="Reyes-Prieto A."/>
            <person name="Armbrust E.V."/>
            <person name="Aves S.J."/>
            <person name="Beiko R.G."/>
            <person name="Coutinho P."/>
            <person name="Dacks J.B."/>
            <person name="Durnford D.G."/>
            <person name="Fast N.M."/>
            <person name="Green B.R."/>
            <person name="Grisdale C.J."/>
            <person name="Hempel F."/>
            <person name="Henrissat B."/>
            <person name="Hoppner M.P."/>
            <person name="Ishida K."/>
            <person name="Kim E."/>
            <person name="Koreny L."/>
            <person name="Kroth P.G."/>
            <person name="Liu Y."/>
            <person name="Malik S.B."/>
            <person name="Maier U.G."/>
            <person name="McRose D."/>
            <person name="Mock T."/>
            <person name="Neilson J.A."/>
            <person name="Onodera N.T."/>
            <person name="Poole A.M."/>
            <person name="Pritham E.J."/>
            <person name="Richards T.A."/>
            <person name="Rocap G."/>
            <person name="Roy S.W."/>
            <person name="Sarai C."/>
            <person name="Schaack S."/>
            <person name="Shirato S."/>
            <person name="Slamovits C.H."/>
            <person name="Spencer D.F."/>
            <person name="Suzuki S."/>
            <person name="Worden A.Z."/>
            <person name="Zauner S."/>
            <person name="Barry K."/>
            <person name="Bell C."/>
            <person name="Bharti A.K."/>
            <person name="Crow J.A."/>
            <person name="Grimwood J."/>
            <person name="Kramer R."/>
            <person name="Lindquist E."/>
            <person name="Lucas S."/>
            <person name="Salamov A."/>
            <person name="McFadden G.I."/>
            <person name="Lane C.E."/>
            <person name="Keeling P.J."/>
            <person name="Gray M.W."/>
            <person name="Grigoriev I.V."/>
            <person name="Archibald J.M."/>
        </authorList>
    </citation>
    <scope>NUCLEOTIDE SEQUENCE</scope>
    <source>
        <strain evidence="1 3">CCMP2712</strain>
    </source>
</reference>
<reference evidence="3" key="2">
    <citation type="submission" date="2012-11" db="EMBL/GenBank/DDBJ databases">
        <authorList>
            <person name="Kuo A."/>
            <person name="Curtis B.A."/>
            <person name="Tanifuji G."/>
            <person name="Burki F."/>
            <person name="Gruber A."/>
            <person name="Irimia M."/>
            <person name="Maruyama S."/>
            <person name="Arias M.C."/>
            <person name="Ball S.G."/>
            <person name="Gile G.H."/>
            <person name="Hirakawa Y."/>
            <person name="Hopkins J.F."/>
            <person name="Rensing S.A."/>
            <person name="Schmutz J."/>
            <person name="Symeonidi A."/>
            <person name="Elias M."/>
            <person name="Eveleigh R.J."/>
            <person name="Herman E.K."/>
            <person name="Klute M.J."/>
            <person name="Nakayama T."/>
            <person name="Obornik M."/>
            <person name="Reyes-Prieto A."/>
            <person name="Armbrust E.V."/>
            <person name="Aves S.J."/>
            <person name="Beiko R.G."/>
            <person name="Coutinho P."/>
            <person name="Dacks J.B."/>
            <person name="Durnford D.G."/>
            <person name="Fast N.M."/>
            <person name="Green B.R."/>
            <person name="Grisdale C."/>
            <person name="Hempe F."/>
            <person name="Henrissat B."/>
            <person name="Hoppner M.P."/>
            <person name="Ishida K.-I."/>
            <person name="Kim E."/>
            <person name="Koreny L."/>
            <person name="Kroth P.G."/>
            <person name="Liu Y."/>
            <person name="Malik S.-B."/>
            <person name="Maier U.G."/>
            <person name="McRose D."/>
            <person name="Mock T."/>
            <person name="Neilson J.A."/>
            <person name="Onodera N.T."/>
            <person name="Poole A.M."/>
            <person name="Pritham E.J."/>
            <person name="Richards T.A."/>
            <person name="Rocap G."/>
            <person name="Roy S.W."/>
            <person name="Sarai C."/>
            <person name="Schaack S."/>
            <person name="Shirato S."/>
            <person name="Slamovits C.H."/>
            <person name="Spencer D.F."/>
            <person name="Suzuki S."/>
            <person name="Worden A.Z."/>
            <person name="Zauner S."/>
            <person name="Barry K."/>
            <person name="Bell C."/>
            <person name="Bharti A.K."/>
            <person name="Crow J.A."/>
            <person name="Grimwood J."/>
            <person name="Kramer R."/>
            <person name="Lindquist E."/>
            <person name="Lucas S."/>
            <person name="Salamov A."/>
            <person name="McFadden G.I."/>
            <person name="Lane C.E."/>
            <person name="Keeling P.J."/>
            <person name="Gray M.W."/>
            <person name="Grigoriev I.V."/>
            <person name="Archibald J.M."/>
        </authorList>
    </citation>
    <scope>NUCLEOTIDE SEQUENCE</scope>
    <source>
        <strain evidence="3">CCMP2712</strain>
    </source>
</reference>
<protein>
    <submittedName>
        <fullName evidence="1 2">Uncharacterized protein</fullName>
    </submittedName>
</protein>
<evidence type="ECO:0000313" key="1">
    <source>
        <dbReference type="EMBL" id="EKX43345.1"/>
    </source>
</evidence>
<dbReference type="EMBL" id="JH993011">
    <property type="protein sequence ID" value="EKX43345.1"/>
    <property type="molecule type" value="Genomic_DNA"/>
</dbReference>
<sequence>MHKDATYLVGREQGLDAFDRMFSILSRLTFLAYGDANDTVGLNPNKVFGGARKFCEEELGKDSPSLDKCESQLLKDATGICGGVIDRYGTCYAPKGGVQDGSVPS</sequence>
<keyword evidence="3" id="KW-1185">Reference proteome</keyword>
<dbReference type="KEGG" id="gtt:GUITHDRAFT_110762"/>
<evidence type="ECO:0000313" key="2">
    <source>
        <dbReference type="EnsemblProtists" id="EKX43345"/>
    </source>
</evidence>